<evidence type="ECO:0000256" key="21">
    <source>
        <dbReference type="ARBA" id="ARBA00047939"/>
    </source>
</evidence>
<dbReference type="KEGG" id="bfo:118426943"/>
<dbReference type="SMART" id="SM00409">
    <property type="entry name" value="IG"/>
    <property type="match status" value="2"/>
</dbReference>
<keyword evidence="13 26" id="KW-0720">Serine protease</keyword>
<dbReference type="Gene3D" id="4.10.400.10">
    <property type="entry name" value="Low-density Lipoprotein Receptor"/>
    <property type="match status" value="1"/>
</dbReference>
<keyword evidence="15" id="KW-1133">Transmembrane helix</keyword>
<evidence type="ECO:0000256" key="11">
    <source>
        <dbReference type="ARBA" id="ARBA00022737"/>
    </source>
</evidence>
<dbReference type="Gene3D" id="2.10.25.10">
    <property type="entry name" value="Laminin"/>
    <property type="match status" value="5"/>
</dbReference>
<keyword evidence="6 26" id="KW-0645">Protease</keyword>
<dbReference type="SUPFAM" id="SSF140931">
    <property type="entry name" value="Fic-like"/>
    <property type="match status" value="1"/>
</dbReference>
<keyword evidence="11" id="KW-0677">Repeat</keyword>
<evidence type="ECO:0000256" key="9">
    <source>
        <dbReference type="ARBA" id="ARBA00022695"/>
    </source>
</evidence>
<evidence type="ECO:0000256" key="1">
    <source>
        <dbReference type="ARBA" id="ARBA00004613"/>
    </source>
</evidence>
<dbReference type="GO" id="GO:0005615">
    <property type="term" value="C:extracellular space"/>
    <property type="evidence" value="ECO:0000318"/>
    <property type="project" value="GO_Central"/>
</dbReference>
<dbReference type="InterPro" id="IPR036179">
    <property type="entry name" value="Ig-like_dom_sf"/>
</dbReference>
<dbReference type="SUPFAM" id="SSF57184">
    <property type="entry name" value="Growth factor receptor domain"/>
    <property type="match status" value="1"/>
</dbReference>
<keyword evidence="25" id="KW-0802">TPR repeat</keyword>
<dbReference type="GO" id="GO:0005509">
    <property type="term" value="F:calcium ion binding"/>
    <property type="evidence" value="ECO:0007669"/>
    <property type="project" value="InterPro"/>
</dbReference>
<dbReference type="Pfam" id="PF00057">
    <property type="entry name" value="Ldl_recept_a"/>
    <property type="match status" value="1"/>
</dbReference>
<evidence type="ECO:0000256" key="17">
    <source>
        <dbReference type="ARBA" id="ARBA00023180"/>
    </source>
</evidence>
<dbReference type="PANTHER" id="PTHR24278:SF19">
    <property type="entry name" value="EGF-LIKE DOMAIN-CONTAINING PROTEIN"/>
    <property type="match status" value="1"/>
</dbReference>
<dbReference type="PROSITE" id="PS50068">
    <property type="entry name" value="LDLRA_2"/>
    <property type="match status" value="1"/>
</dbReference>
<evidence type="ECO:0000256" key="23">
    <source>
        <dbReference type="PROSITE-ProRule" id="PRU00076"/>
    </source>
</evidence>
<dbReference type="Gene3D" id="2.60.40.10">
    <property type="entry name" value="Immunoglobulins"/>
    <property type="match status" value="2"/>
</dbReference>
<keyword evidence="12 26" id="KW-0378">Hydrolase</keyword>
<sequence>MLWFLLSSAMDSNFLPRVLFLFITTQSFFQAGSTSVLDVRQTLRESYRLMRRGTEPLSFKERPSNETVLPGDTVLIACSAQNGDISRQKWYKGDQPLAPPFSGSVFVLQNLNLLVVGTEENAGKYTCVLERGEETISADVWITLKTELAFLDKPSNATVQFGESHIFPCSAEGAVDISWTKDGQPSDTFIDGDRVLQHRGDLVFTAVSLTDSGRYTCTARSTEGGRSIQAQAILKVDIDVDNVCGRPFYPHAPDGFVVGGTEVERGAFPWQAMLWDIRPARNRFFCSGSLLTGRWVITAAHCIREPGVRKDDFIVRLGRHTTERGAFEQTERSYMVEEIIVHPDFNGNTYESDIALLKLSGPEVTFTEYILPICLPEVLDARRLVRSGQVGTVTGWGAVQEGGPYSTTLMKVSLPLVSLGRCRRAHPQYAGDISKNMFCAGRTSGGRDACEGDSGGPFAAYDNGRWMLLGIVSWGDGCALQGKYGVYTRVHRFREWILTYLEKTANPGDDDDNNSIPCNSAPCQNNARCILAEDREGGYYCNCPSGFEGRHCETGLRKCGSNPCQHGGRCTDRVIGSTYSYSCVCRPGYLGENCQIDVNECSSNPCQHGGWCVDRVNGYSCDCQPGYTGEHCQTDINECGSINPCQHGGRCIDKVNGYSCDCQPGYTGDNCQTDINECASSPCANGGVCRDGVNGYSCDCLDGYTGLRCESAPAPSCTAGQFRCDNGKCISEAWKCDGDNDCGDASDEPASCPPSETSTTEEPTEPEEQTTWDRRRRKRHLPVQELTAEQKFRIDNAIRTAEIATERGDVETAKQSYKEAVNLAPKNAAVITRYGRFLETIGKLEEADENYARALLYAPNTTSAIQGRHRLLPVLETRYRVLQTDISHKNDFVVKELQKHSSSAGVSKMLFNCFYRPFVFSNDSVDTKRRDGEKIGIMEAVDYVKSTLGNRSLPDVKEIHQRLLSRSNPLWAGRVRNMTVFVGPTHNPPGPDDVGSKMAEFQTWLTSEETQDMHPIERAASAHHKLVHIHPFRDGNGRTARMLLNAILLKSGFVPATFSKTDRRKYAAHLMMSDDIGPSHGKAFVRHVAQIVDRYLDKIIERLHDKSFPVWLQKCSL</sequence>
<dbReference type="PROSITE" id="PS00135">
    <property type="entry name" value="TRYPSIN_SER"/>
    <property type="match status" value="1"/>
</dbReference>
<feature type="domain" description="Fido" evidence="31">
    <location>
        <begin position="951"/>
        <end position="1090"/>
    </location>
</feature>
<dbReference type="Pfam" id="PF00089">
    <property type="entry name" value="Trypsin"/>
    <property type="match status" value="1"/>
</dbReference>
<dbReference type="InterPro" id="IPR023415">
    <property type="entry name" value="LDLR_class-A_CS"/>
</dbReference>
<feature type="domain" description="Ig-like" evidence="30">
    <location>
        <begin position="146"/>
        <end position="233"/>
    </location>
</feature>
<evidence type="ECO:0000256" key="16">
    <source>
        <dbReference type="ARBA" id="ARBA00023157"/>
    </source>
</evidence>
<comment type="subcellular location">
    <subcellularLocation>
        <location evidence="1">Secreted</location>
    </subcellularLocation>
</comment>
<dbReference type="FunFam" id="2.10.25.10:FF:000472">
    <property type="entry name" value="Uncharacterized protein, isoform A"/>
    <property type="match status" value="1"/>
</dbReference>
<feature type="repeat" description="TPR" evidence="25">
    <location>
        <begin position="828"/>
        <end position="861"/>
    </location>
</feature>
<evidence type="ECO:0000256" key="10">
    <source>
        <dbReference type="ARBA" id="ARBA00022729"/>
    </source>
</evidence>
<evidence type="ECO:0000256" key="18">
    <source>
        <dbReference type="ARBA" id="ARBA00032415"/>
    </source>
</evidence>
<feature type="disulfide bond" evidence="24">
    <location>
        <begin position="724"/>
        <end position="742"/>
    </location>
</feature>
<dbReference type="InterPro" id="IPR013783">
    <property type="entry name" value="Ig-like_fold"/>
</dbReference>
<keyword evidence="15" id="KW-0472">Membrane</keyword>
<dbReference type="InterPro" id="IPR001254">
    <property type="entry name" value="Trypsin_dom"/>
</dbReference>
<keyword evidence="17" id="KW-0325">Glycoprotein</keyword>
<reference evidence="33" key="2">
    <citation type="submission" date="2025-08" db="UniProtKB">
        <authorList>
            <consortium name="RefSeq"/>
        </authorList>
    </citation>
    <scope>IDENTIFICATION</scope>
    <source>
        <strain evidence="33">S238N-H82</strain>
        <tissue evidence="33">Testes</tissue>
    </source>
</reference>
<keyword evidence="7" id="KW-0808">Transferase</keyword>
<dbReference type="SMART" id="SM00020">
    <property type="entry name" value="Tryp_SPc"/>
    <property type="match status" value="1"/>
</dbReference>
<feature type="domain" description="Peptidase S1" evidence="29">
    <location>
        <begin position="257"/>
        <end position="502"/>
    </location>
</feature>
<dbReference type="FunFam" id="2.10.25.10:FF:000004">
    <property type="entry name" value="Neurogenic locus notch 1"/>
    <property type="match status" value="2"/>
</dbReference>
<dbReference type="CDD" id="cd00190">
    <property type="entry name" value="Tryp_SPc"/>
    <property type="match status" value="1"/>
</dbReference>
<dbReference type="FunFam" id="4.10.400.10:FF:000001">
    <property type="entry name" value="Low-density lipoprotein receptor-related protein 1"/>
    <property type="match status" value="1"/>
</dbReference>
<dbReference type="SMART" id="SM00192">
    <property type="entry name" value="LDLa"/>
    <property type="match status" value="1"/>
</dbReference>
<evidence type="ECO:0000256" key="7">
    <source>
        <dbReference type="ARBA" id="ARBA00022679"/>
    </source>
</evidence>
<keyword evidence="4" id="KW-0964">Secreted</keyword>
<feature type="domain" description="Ig-like" evidence="30">
    <location>
        <begin position="56"/>
        <end position="137"/>
    </location>
</feature>
<keyword evidence="9" id="KW-0548">Nucleotidyltransferase</keyword>
<keyword evidence="10" id="KW-0732">Signal</keyword>
<evidence type="ECO:0000259" key="31">
    <source>
        <dbReference type="PROSITE" id="PS51459"/>
    </source>
</evidence>
<dbReference type="Pfam" id="PF07679">
    <property type="entry name" value="I-set"/>
    <property type="match status" value="1"/>
</dbReference>
<keyword evidence="14" id="KW-0106">Calcium</keyword>
<evidence type="ECO:0000259" key="30">
    <source>
        <dbReference type="PROSITE" id="PS50835"/>
    </source>
</evidence>
<evidence type="ECO:0000256" key="22">
    <source>
        <dbReference type="ARBA" id="ARBA00048696"/>
    </source>
</evidence>
<dbReference type="InterPro" id="IPR003812">
    <property type="entry name" value="Fido"/>
</dbReference>
<dbReference type="InterPro" id="IPR002172">
    <property type="entry name" value="LDrepeatLR_classA_rpt"/>
</dbReference>
<dbReference type="GO" id="GO:0007596">
    <property type="term" value="P:blood coagulation"/>
    <property type="evidence" value="ECO:0000318"/>
    <property type="project" value="GO_Central"/>
</dbReference>
<evidence type="ECO:0000256" key="12">
    <source>
        <dbReference type="ARBA" id="ARBA00022801"/>
    </source>
</evidence>
<evidence type="ECO:0000313" key="33">
    <source>
        <dbReference type="RefSeq" id="XP_035692468.1"/>
    </source>
</evidence>
<evidence type="ECO:0000259" key="28">
    <source>
        <dbReference type="PROSITE" id="PS50026"/>
    </source>
</evidence>
<evidence type="ECO:0000256" key="6">
    <source>
        <dbReference type="ARBA" id="ARBA00022670"/>
    </source>
</evidence>
<feature type="domain" description="EGF-like" evidence="28">
    <location>
        <begin position="555"/>
        <end position="595"/>
    </location>
</feature>
<dbReference type="PANTHER" id="PTHR24278">
    <property type="entry name" value="COAGULATION FACTOR"/>
    <property type="match status" value="1"/>
</dbReference>
<gene>
    <name evidence="33" type="primary">LOC118426943</name>
</gene>
<evidence type="ECO:0000256" key="19">
    <source>
        <dbReference type="ARBA" id="ARBA00032602"/>
    </source>
</evidence>
<dbReference type="SUPFAM" id="SSF48726">
    <property type="entry name" value="Immunoglobulin"/>
    <property type="match status" value="2"/>
</dbReference>
<dbReference type="InterPro" id="IPR018114">
    <property type="entry name" value="TRYPSIN_HIS"/>
</dbReference>
<feature type="disulfide bond" evidence="23">
    <location>
        <begin position="623"/>
        <end position="632"/>
    </location>
</feature>
<organism evidence="32 33">
    <name type="scientific">Branchiostoma floridae</name>
    <name type="common">Florida lancelet</name>
    <name type="synonym">Amphioxus</name>
    <dbReference type="NCBI Taxonomy" id="7739"/>
    <lineage>
        <taxon>Eukaryota</taxon>
        <taxon>Metazoa</taxon>
        <taxon>Chordata</taxon>
        <taxon>Cephalochordata</taxon>
        <taxon>Leptocardii</taxon>
        <taxon>Amphioxiformes</taxon>
        <taxon>Branchiostomatidae</taxon>
        <taxon>Branchiostoma</taxon>
    </lineage>
</organism>
<dbReference type="Proteomes" id="UP000001554">
    <property type="component" value="Chromosome 12"/>
</dbReference>
<evidence type="ECO:0000313" key="32">
    <source>
        <dbReference type="Proteomes" id="UP000001554"/>
    </source>
</evidence>
<dbReference type="InterPro" id="IPR018097">
    <property type="entry name" value="EGF_Ca-bd_CS"/>
</dbReference>
<evidence type="ECO:0000256" key="27">
    <source>
        <dbReference type="SAM" id="MobiDB-lite"/>
    </source>
</evidence>
<evidence type="ECO:0000256" key="26">
    <source>
        <dbReference type="RuleBase" id="RU363034"/>
    </source>
</evidence>
<dbReference type="SUPFAM" id="SSF48452">
    <property type="entry name" value="TPR-like"/>
    <property type="match status" value="1"/>
</dbReference>
<evidence type="ECO:0000256" key="5">
    <source>
        <dbReference type="ARBA" id="ARBA00022536"/>
    </source>
</evidence>
<dbReference type="InterPro" id="IPR009003">
    <property type="entry name" value="Peptidase_S1_PA"/>
</dbReference>
<dbReference type="InterPro" id="IPR036597">
    <property type="entry name" value="Fido-like_dom_sf"/>
</dbReference>
<dbReference type="PROSITE" id="PS51459">
    <property type="entry name" value="FIDO"/>
    <property type="match status" value="1"/>
</dbReference>
<feature type="disulfide bond" evidence="23">
    <location>
        <begin position="543"/>
        <end position="552"/>
    </location>
</feature>
<evidence type="ECO:0000256" key="3">
    <source>
        <dbReference type="ARBA" id="ARBA00020306"/>
    </source>
</evidence>
<dbReference type="SMART" id="SM00181">
    <property type="entry name" value="EGF"/>
    <property type="match status" value="5"/>
</dbReference>
<feature type="repeat" description="TPR" evidence="25">
    <location>
        <begin position="794"/>
        <end position="827"/>
    </location>
</feature>
<dbReference type="InterPro" id="IPR000742">
    <property type="entry name" value="EGF"/>
</dbReference>
<dbReference type="Gene3D" id="1.10.3290.10">
    <property type="entry name" value="Fido-like domain"/>
    <property type="match status" value="1"/>
</dbReference>
<dbReference type="PROSITE" id="PS50005">
    <property type="entry name" value="TPR"/>
    <property type="match status" value="2"/>
</dbReference>
<dbReference type="InterPro" id="IPR050442">
    <property type="entry name" value="Peptidase_S1_coag_factors"/>
</dbReference>
<dbReference type="InterPro" id="IPR013098">
    <property type="entry name" value="Ig_I-set"/>
</dbReference>
<accession>A0A9J7M1X2</accession>
<keyword evidence="5 23" id="KW-0245">EGF-like domain</keyword>
<dbReference type="InterPro" id="IPR033116">
    <property type="entry name" value="TRYPSIN_SER"/>
</dbReference>
<dbReference type="Pfam" id="PF02661">
    <property type="entry name" value="Fic"/>
    <property type="match status" value="1"/>
</dbReference>
<evidence type="ECO:0000256" key="25">
    <source>
        <dbReference type="PROSITE-ProRule" id="PRU00339"/>
    </source>
</evidence>
<dbReference type="GO" id="GO:0006508">
    <property type="term" value="P:proteolysis"/>
    <property type="evidence" value="ECO:0000318"/>
    <property type="project" value="GO_Central"/>
</dbReference>
<feature type="disulfide bond" evidence="23">
    <location>
        <begin position="662"/>
        <end position="671"/>
    </location>
</feature>
<dbReference type="InterPro" id="IPR003598">
    <property type="entry name" value="Ig_sub2"/>
</dbReference>
<dbReference type="PROSITE" id="PS00134">
    <property type="entry name" value="TRYPSIN_HIS"/>
    <property type="match status" value="1"/>
</dbReference>
<dbReference type="InterPro" id="IPR003599">
    <property type="entry name" value="Ig_sub"/>
</dbReference>
<dbReference type="InterPro" id="IPR000152">
    <property type="entry name" value="EGF-type_Asp/Asn_hydroxyl_site"/>
</dbReference>
<dbReference type="SUPFAM" id="SSF57196">
    <property type="entry name" value="EGF/Laminin"/>
    <property type="match status" value="1"/>
</dbReference>
<dbReference type="PROSITE" id="PS01209">
    <property type="entry name" value="LDLRA_1"/>
    <property type="match status" value="1"/>
</dbReference>
<comment type="caution">
    <text evidence="23">Lacks conserved residue(s) required for the propagation of feature annotation.</text>
</comment>
<dbReference type="EC" id="2.7.7.108" evidence="20"/>
<dbReference type="AlphaFoldDB" id="A0A9J7M1X2"/>
<dbReference type="CDD" id="cd00112">
    <property type="entry name" value="LDLa"/>
    <property type="match status" value="1"/>
</dbReference>
<feature type="disulfide bond" evidence="23">
    <location>
        <begin position="700"/>
        <end position="709"/>
    </location>
</feature>
<dbReference type="InterPro" id="IPR001314">
    <property type="entry name" value="Peptidase_S1A"/>
</dbReference>
<evidence type="ECO:0000256" key="20">
    <source>
        <dbReference type="ARBA" id="ARBA00034531"/>
    </source>
</evidence>
<dbReference type="SUPFAM" id="SSF50494">
    <property type="entry name" value="Trypsin-like serine proteases"/>
    <property type="match status" value="1"/>
</dbReference>
<comment type="catalytic activity">
    <reaction evidence="21">
        <text>L-threonyl-[protein] + ATP = 3-O-(5'-adenylyl)-L-threonyl-[protein] + diphosphate</text>
        <dbReference type="Rhea" id="RHEA:54292"/>
        <dbReference type="Rhea" id="RHEA-COMP:11060"/>
        <dbReference type="Rhea" id="RHEA-COMP:13847"/>
        <dbReference type="ChEBI" id="CHEBI:30013"/>
        <dbReference type="ChEBI" id="CHEBI:30616"/>
        <dbReference type="ChEBI" id="CHEBI:33019"/>
        <dbReference type="ChEBI" id="CHEBI:138113"/>
        <dbReference type="EC" id="2.7.7.108"/>
    </reaction>
</comment>
<feature type="disulfide bond" evidence="24">
    <location>
        <begin position="717"/>
        <end position="729"/>
    </location>
</feature>
<reference evidence="32" key="1">
    <citation type="journal article" date="2020" name="Nat. Ecol. Evol.">
        <title>Deeply conserved synteny resolves early events in vertebrate evolution.</title>
        <authorList>
            <person name="Simakov O."/>
            <person name="Marletaz F."/>
            <person name="Yue J.X."/>
            <person name="O'Connell B."/>
            <person name="Jenkins J."/>
            <person name="Brandt A."/>
            <person name="Calef R."/>
            <person name="Tung C.H."/>
            <person name="Huang T.K."/>
            <person name="Schmutz J."/>
            <person name="Satoh N."/>
            <person name="Yu J.K."/>
            <person name="Putnam N.H."/>
            <person name="Green R.E."/>
            <person name="Rokhsar D.S."/>
        </authorList>
    </citation>
    <scope>NUCLEOTIDE SEQUENCE [LARGE SCALE GENOMIC DNA]</scope>
    <source>
        <strain evidence="32">S238N-H82</strain>
    </source>
</reference>
<dbReference type="GO" id="GO:0070733">
    <property type="term" value="F:AMPylase activity"/>
    <property type="evidence" value="ECO:0007669"/>
    <property type="project" value="UniProtKB-EC"/>
</dbReference>
<evidence type="ECO:0000256" key="14">
    <source>
        <dbReference type="ARBA" id="ARBA00022837"/>
    </source>
</evidence>
<dbReference type="Pfam" id="PF00008">
    <property type="entry name" value="EGF"/>
    <property type="match status" value="5"/>
</dbReference>
<feature type="region of interest" description="Disordered" evidence="27">
    <location>
        <begin position="747"/>
        <end position="781"/>
    </location>
</feature>
<dbReference type="PROSITE" id="PS00022">
    <property type="entry name" value="EGF_1"/>
    <property type="match status" value="5"/>
</dbReference>
<dbReference type="PRINTS" id="PR00722">
    <property type="entry name" value="CHYMOTRYPSIN"/>
</dbReference>
<dbReference type="SUPFAM" id="SSF57424">
    <property type="entry name" value="LDL receptor-like module"/>
    <property type="match status" value="1"/>
</dbReference>
<dbReference type="InterPro" id="IPR043504">
    <property type="entry name" value="Peptidase_S1_PA_chymotrypsin"/>
</dbReference>
<keyword evidence="32" id="KW-1185">Reference proteome</keyword>
<dbReference type="SMART" id="SM00408">
    <property type="entry name" value="IGc2"/>
    <property type="match status" value="2"/>
</dbReference>
<comment type="catalytic activity">
    <reaction evidence="22">
        <text>L-tyrosyl-[protein] + ATP = O-(5'-adenylyl)-L-tyrosyl-[protein] + diphosphate</text>
        <dbReference type="Rhea" id="RHEA:54288"/>
        <dbReference type="Rhea" id="RHEA-COMP:10136"/>
        <dbReference type="Rhea" id="RHEA-COMP:13846"/>
        <dbReference type="ChEBI" id="CHEBI:30616"/>
        <dbReference type="ChEBI" id="CHEBI:33019"/>
        <dbReference type="ChEBI" id="CHEBI:46858"/>
        <dbReference type="ChEBI" id="CHEBI:83624"/>
        <dbReference type="EC" id="2.7.7.108"/>
    </reaction>
</comment>
<dbReference type="InterPro" id="IPR036055">
    <property type="entry name" value="LDL_receptor-like_sf"/>
</dbReference>
<dbReference type="PROSITE" id="PS50026">
    <property type="entry name" value="EGF_3"/>
    <property type="match status" value="5"/>
</dbReference>
<dbReference type="FunFam" id="2.10.25.10:FF:000520">
    <property type="entry name" value="Predicted protein"/>
    <property type="match status" value="1"/>
</dbReference>
<keyword evidence="8" id="KW-0812">Transmembrane</keyword>
<evidence type="ECO:0000256" key="24">
    <source>
        <dbReference type="PROSITE-ProRule" id="PRU00124"/>
    </source>
</evidence>
<comment type="similarity">
    <text evidence="2">Belongs to the fic family.</text>
</comment>
<keyword evidence="16 23" id="KW-1015">Disulfide bond</keyword>
<evidence type="ECO:0000256" key="8">
    <source>
        <dbReference type="ARBA" id="ARBA00022692"/>
    </source>
</evidence>
<evidence type="ECO:0000256" key="15">
    <source>
        <dbReference type="ARBA" id="ARBA00022989"/>
    </source>
</evidence>
<dbReference type="GO" id="GO:0004252">
    <property type="term" value="F:serine-type endopeptidase activity"/>
    <property type="evidence" value="ECO:0000318"/>
    <property type="project" value="GO_Central"/>
</dbReference>
<dbReference type="PROSITE" id="PS01186">
    <property type="entry name" value="EGF_2"/>
    <property type="match status" value="5"/>
</dbReference>
<dbReference type="PRINTS" id="PR01505">
    <property type="entry name" value="PROTHROMBIN"/>
</dbReference>
<dbReference type="PROSITE" id="PS50240">
    <property type="entry name" value="TRYPSIN_DOM"/>
    <property type="match status" value="1"/>
</dbReference>
<dbReference type="InterPro" id="IPR011990">
    <property type="entry name" value="TPR-like_helical_dom_sf"/>
</dbReference>
<dbReference type="PROSITE" id="PS50835">
    <property type="entry name" value="IG_LIKE"/>
    <property type="match status" value="2"/>
</dbReference>
<dbReference type="OrthoDB" id="2335338at2759"/>
<evidence type="ECO:0000259" key="29">
    <source>
        <dbReference type="PROSITE" id="PS50240"/>
    </source>
</evidence>
<dbReference type="PRINTS" id="PR00010">
    <property type="entry name" value="EGFBLOOD"/>
</dbReference>
<evidence type="ECO:0000256" key="2">
    <source>
        <dbReference type="ARBA" id="ARBA00009742"/>
    </source>
</evidence>
<dbReference type="RefSeq" id="XP_035692468.1">
    <property type="nucleotide sequence ID" value="XM_035836575.1"/>
</dbReference>
<feature type="domain" description="EGF-like" evidence="28">
    <location>
        <begin position="635"/>
        <end position="672"/>
    </location>
</feature>
<dbReference type="InterPro" id="IPR007110">
    <property type="entry name" value="Ig-like_dom"/>
</dbReference>
<dbReference type="Gene3D" id="1.25.40.10">
    <property type="entry name" value="Tetratricopeptide repeat domain"/>
    <property type="match status" value="1"/>
</dbReference>
<dbReference type="PROSITE" id="PS01187">
    <property type="entry name" value="EGF_CA"/>
    <property type="match status" value="2"/>
</dbReference>
<dbReference type="InterPro" id="IPR001881">
    <property type="entry name" value="EGF-like_Ca-bd_dom"/>
</dbReference>
<feature type="domain" description="EGF-like" evidence="28">
    <location>
        <begin position="674"/>
        <end position="710"/>
    </location>
</feature>
<feature type="domain" description="EGF-like" evidence="28">
    <location>
        <begin position="597"/>
        <end position="633"/>
    </location>
</feature>
<name>A0A9J7M1X2_BRAFL</name>
<proteinExistence type="inferred from homology"/>
<dbReference type="GeneID" id="118426943"/>
<dbReference type="SMART" id="SM00179">
    <property type="entry name" value="EGF_CA"/>
    <property type="match status" value="5"/>
</dbReference>
<dbReference type="InterPro" id="IPR019734">
    <property type="entry name" value="TPR_rpt"/>
</dbReference>
<dbReference type="Gene3D" id="2.40.10.10">
    <property type="entry name" value="Trypsin-like serine proteases"/>
    <property type="match status" value="2"/>
</dbReference>
<dbReference type="InterPro" id="IPR003966">
    <property type="entry name" value="Prothrombin/thrombin"/>
</dbReference>
<dbReference type="FunFam" id="2.40.10.10:FF:000120">
    <property type="entry name" value="Putative serine protease"/>
    <property type="match status" value="1"/>
</dbReference>
<protein>
    <recommendedName>
        <fullName evidence="3">Protein adenylyltransferase FICD</fullName>
        <ecNumber evidence="20">2.7.7.108</ecNumber>
    </recommendedName>
    <alternativeName>
        <fullName evidence="18">AMPylator FICD</fullName>
    </alternativeName>
    <alternativeName>
        <fullName evidence="19">FIC domain-containing protein</fullName>
    </alternativeName>
</protein>
<feature type="disulfide bond" evidence="23">
    <location>
        <begin position="585"/>
        <end position="594"/>
    </location>
</feature>
<dbReference type="PROSITE" id="PS00010">
    <property type="entry name" value="ASX_HYDROXYL"/>
    <property type="match status" value="3"/>
</dbReference>
<dbReference type="InterPro" id="IPR009030">
    <property type="entry name" value="Growth_fac_rcpt_cys_sf"/>
</dbReference>
<dbReference type="CDD" id="cd00054">
    <property type="entry name" value="EGF_CA"/>
    <property type="match status" value="5"/>
</dbReference>
<evidence type="ECO:0000256" key="4">
    <source>
        <dbReference type="ARBA" id="ARBA00022525"/>
    </source>
</evidence>
<feature type="domain" description="EGF-like" evidence="28">
    <location>
        <begin position="514"/>
        <end position="553"/>
    </location>
</feature>
<evidence type="ECO:0000256" key="13">
    <source>
        <dbReference type="ARBA" id="ARBA00022825"/>
    </source>
</evidence>